<dbReference type="EMBL" id="LSNE01000009">
    <property type="protein sequence ID" value="KXI28025.1"/>
    <property type="molecule type" value="Genomic_DNA"/>
</dbReference>
<dbReference type="AlphaFoldDB" id="A0A148KP77"/>
<reference evidence="3" key="1">
    <citation type="submission" date="2016-02" db="EMBL/GenBank/DDBJ databases">
        <authorList>
            <person name="Schultz-Johansen M."/>
            <person name="Glaring M.A."/>
            <person name="Bech P.K."/>
            <person name="Stougaard P."/>
        </authorList>
    </citation>
    <scope>NUCLEOTIDE SEQUENCE [LARGE SCALE GENOMIC DNA]</scope>
    <source>
        <strain evidence="3">S66</strain>
    </source>
</reference>
<name>A0A148KP77_9ALTE</name>
<evidence type="ECO:0000313" key="2">
    <source>
        <dbReference type="EMBL" id="KXI28025.1"/>
    </source>
</evidence>
<dbReference type="OrthoDB" id="3597198at2"/>
<dbReference type="InterPro" id="IPR007534">
    <property type="entry name" value="LuxE"/>
</dbReference>
<sequence>MRQDPTLLTQEQKEQHLLPLFNFLHQHHQQHCSEYQNIVAANEQQISATNVDALPFLAVRLFKQLKLSSIAPEDIFKVLQSSGTTSQTAAQVILDKDTSARQSKTLVNILQRTIGKQRLPMLIIDSPNIVKDPKFSARAAGIQGLAFFGRDHAYALDDNMQPNWPVIEAFCEKYHEQPVLIFGFTFMLWAYFIQALKQQNRQLDLSQAIVLHSGGWKKLEAQKVDNVTFKAAIKQRIGALKVHNFYGMAEQVGTIFVECSHGHLHAPLLADVIVRNPYDMSVCGIGEQGIIQVLSALPTSYPGFSLLTEDMGRVTQIDTCPCGHLGKTISIDGRLPKTEVRGCSDTQAGATV</sequence>
<dbReference type="Proteomes" id="UP000070299">
    <property type="component" value="Unassembled WGS sequence"/>
</dbReference>
<dbReference type="Pfam" id="PF04443">
    <property type="entry name" value="LuxE"/>
    <property type="match status" value="1"/>
</dbReference>
<dbReference type="Gene3D" id="3.40.50.12780">
    <property type="entry name" value="N-terminal domain of ligase-like"/>
    <property type="match status" value="1"/>
</dbReference>
<dbReference type="SUPFAM" id="SSF56801">
    <property type="entry name" value="Acetyl-CoA synthetase-like"/>
    <property type="match status" value="1"/>
</dbReference>
<dbReference type="GO" id="GO:0008218">
    <property type="term" value="P:bioluminescence"/>
    <property type="evidence" value="ECO:0007669"/>
    <property type="project" value="InterPro"/>
</dbReference>
<organism evidence="2 3">
    <name type="scientific">Paraglaciecola hydrolytica</name>
    <dbReference type="NCBI Taxonomy" id="1799789"/>
    <lineage>
        <taxon>Bacteria</taxon>
        <taxon>Pseudomonadati</taxon>
        <taxon>Pseudomonadota</taxon>
        <taxon>Gammaproteobacteria</taxon>
        <taxon>Alteromonadales</taxon>
        <taxon>Alteromonadaceae</taxon>
        <taxon>Paraglaciecola</taxon>
    </lineage>
</organism>
<evidence type="ECO:0000313" key="3">
    <source>
        <dbReference type="Proteomes" id="UP000070299"/>
    </source>
</evidence>
<proteinExistence type="predicted"/>
<dbReference type="STRING" id="1799789.AX660_20605"/>
<protein>
    <submittedName>
        <fullName evidence="2">Acyl-protein synthetase</fullName>
    </submittedName>
</protein>
<dbReference type="InterPro" id="IPR042099">
    <property type="entry name" value="ANL_N_sf"/>
</dbReference>
<feature type="domain" description="Acyl-protein synthetase LuxE" evidence="1">
    <location>
        <begin position="4"/>
        <end position="346"/>
    </location>
</feature>
<accession>A0A148KP77</accession>
<dbReference type="GO" id="GO:0047474">
    <property type="term" value="F:long-chain fatty acid--protein ligase activity"/>
    <property type="evidence" value="ECO:0007669"/>
    <property type="project" value="InterPro"/>
</dbReference>
<evidence type="ECO:0000259" key="1">
    <source>
        <dbReference type="Pfam" id="PF04443"/>
    </source>
</evidence>
<gene>
    <name evidence="2" type="ORF">AX660_20605</name>
</gene>
<comment type="caution">
    <text evidence="2">The sequence shown here is derived from an EMBL/GenBank/DDBJ whole genome shotgun (WGS) entry which is preliminary data.</text>
</comment>
<keyword evidence="3" id="KW-1185">Reference proteome</keyword>